<protein>
    <submittedName>
        <fullName evidence="5">DNA-binding transcriptional ArsR family regulator</fullName>
    </submittedName>
</protein>
<dbReference type="SUPFAM" id="SSF46785">
    <property type="entry name" value="Winged helix' DNA-binding domain"/>
    <property type="match status" value="1"/>
</dbReference>
<reference evidence="5 6" key="1">
    <citation type="submission" date="2020-08" db="EMBL/GenBank/DDBJ databases">
        <title>Sequencing the genomes of 1000 actinobacteria strains.</title>
        <authorList>
            <person name="Klenk H.-P."/>
        </authorList>
    </citation>
    <scope>NUCLEOTIDE SEQUENCE [LARGE SCALE GENOMIC DNA]</scope>
    <source>
        <strain evidence="5 6">DSM 45486</strain>
    </source>
</reference>
<gene>
    <name evidence="5" type="ORF">F4560_008532</name>
</gene>
<evidence type="ECO:0000313" key="5">
    <source>
        <dbReference type="EMBL" id="MBB5808764.1"/>
    </source>
</evidence>
<evidence type="ECO:0000256" key="1">
    <source>
        <dbReference type="ARBA" id="ARBA00023015"/>
    </source>
</evidence>
<organism evidence="5 6">
    <name type="scientific">Saccharothrix ecbatanensis</name>
    <dbReference type="NCBI Taxonomy" id="1105145"/>
    <lineage>
        <taxon>Bacteria</taxon>
        <taxon>Bacillati</taxon>
        <taxon>Actinomycetota</taxon>
        <taxon>Actinomycetes</taxon>
        <taxon>Pseudonocardiales</taxon>
        <taxon>Pseudonocardiaceae</taxon>
        <taxon>Saccharothrix</taxon>
    </lineage>
</organism>
<dbReference type="InterPro" id="IPR011991">
    <property type="entry name" value="ArsR-like_HTH"/>
</dbReference>
<evidence type="ECO:0000256" key="2">
    <source>
        <dbReference type="ARBA" id="ARBA00023125"/>
    </source>
</evidence>
<dbReference type="PANTHER" id="PTHR33154">
    <property type="entry name" value="TRANSCRIPTIONAL REGULATOR, ARSR FAMILY"/>
    <property type="match status" value="1"/>
</dbReference>
<dbReference type="RefSeq" id="WP_312869809.1">
    <property type="nucleotide sequence ID" value="NZ_JACHMO010000001.1"/>
</dbReference>
<dbReference type="InterPro" id="IPR051081">
    <property type="entry name" value="HTH_MetalResp_TranReg"/>
</dbReference>
<keyword evidence="1" id="KW-0805">Transcription regulation</keyword>
<dbReference type="PROSITE" id="PS50987">
    <property type="entry name" value="HTH_ARSR_2"/>
    <property type="match status" value="1"/>
</dbReference>
<keyword evidence="3" id="KW-0804">Transcription</keyword>
<dbReference type="Proteomes" id="UP000552097">
    <property type="component" value="Unassembled WGS sequence"/>
</dbReference>
<dbReference type="Pfam" id="PF01022">
    <property type="entry name" value="HTH_5"/>
    <property type="match status" value="1"/>
</dbReference>
<dbReference type="GO" id="GO:0003677">
    <property type="term" value="F:DNA binding"/>
    <property type="evidence" value="ECO:0007669"/>
    <property type="project" value="UniProtKB-KW"/>
</dbReference>
<dbReference type="InterPro" id="IPR001845">
    <property type="entry name" value="HTH_ArsR_DNA-bd_dom"/>
</dbReference>
<dbReference type="EMBL" id="JACHMO010000001">
    <property type="protein sequence ID" value="MBB5808764.1"/>
    <property type="molecule type" value="Genomic_DNA"/>
</dbReference>
<proteinExistence type="predicted"/>
<accession>A0A7W9HVI2</accession>
<dbReference type="CDD" id="cd00090">
    <property type="entry name" value="HTH_ARSR"/>
    <property type="match status" value="1"/>
</dbReference>
<keyword evidence="2 5" id="KW-0238">DNA-binding</keyword>
<dbReference type="Gene3D" id="1.10.10.10">
    <property type="entry name" value="Winged helix-like DNA-binding domain superfamily/Winged helix DNA-binding domain"/>
    <property type="match status" value="1"/>
</dbReference>
<evidence type="ECO:0000259" key="4">
    <source>
        <dbReference type="PROSITE" id="PS50987"/>
    </source>
</evidence>
<dbReference type="SMART" id="SM00418">
    <property type="entry name" value="HTH_ARSR"/>
    <property type="match status" value="1"/>
</dbReference>
<dbReference type="GO" id="GO:0003700">
    <property type="term" value="F:DNA-binding transcription factor activity"/>
    <property type="evidence" value="ECO:0007669"/>
    <property type="project" value="InterPro"/>
</dbReference>
<dbReference type="NCBIfam" id="NF033788">
    <property type="entry name" value="HTH_metalloreg"/>
    <property type="match status" value="1"/>
</dbReference>
<keyword evidence="6" id="KW-1185">Reference proteome</keyword>
<comment type="caution">
    <text evidence="5">The sequence shown here is derived from an EMBL/GenBank/DDBJ whole genome shotgun (WGS) entry which is preliminary data.</text>
</comment>
<evidence type="ECO:0000256" key="3">
    <source>
        <dbReference type="ARBA" id="ARBA00023163"/>
    </source>
</evidence>
<name>A0A7W9HVI2_9PSEU</name>
<dbReference type="InterPro" id="IPR036388">
    <property type="entry name" value="WH-like_DNA-bd_sf"/>
</dbReference>
<feature type="domain" description="HTH arsR-type" evidence="4">
    <location>
        <begin position="1"/>
        <end position="89"/>
    </location>
</feature>
<sequence>MGTYQAMAALGDPTRRLIFERLVAGPLAVGELAAELPVSRPAVSQHLKVLKQARLVRDDAVGTRRVYRVDPVGVRALRDYFDDLWGKALDAFAQAVEEEQ</sequence>
<evidence type="ECO:0000313" key="6">
    <source>
        <dbReference type="Proteomes" id="UP000552097"/>
    </source>
</evidence>
<dbReference type="PRINTS" id="PR00778">
    <property type="entry name" value="HTHARSR"/>
</dbReference>
<dbReference type="AlphaFoldDB" id="A0A7W9HVI2"/>
<dbReference type="PANTHER" id="PTHR33154:SF33">
    <property type="entry name" value="TRANSCRIPTIONAL REPRESSOR SDPR"/>
    <property type="match status" value="1"/>
</dbReference>
<dbReference type="InterPro" id="IPR036390">
    <property type="entry name" value="WH_DNA-bd_sf"/>
</dbReference>